<feature type="compositionally biased region" description="Low complexity" evidence="1">
    <location>
        <begin position="397"/>
        <end position="417"/>
    </location>
</feature>
<feature type="region of interest" description="Disordered" evidence="1">
    <location>
        <begin position="448"/>
        <end position="490"/>
    </location>
</feature>
<keyword evidence="3" id="KW-1185">Reference proteome</keyword>
<proteinExistence type="predicted"/>
<evidence type="ECO:0000313" key="2">
    <source>
        <dbReference type="EMBL" id="KAK4039035.1"/>
    </source>
</evidence>
<name>A0AAN6SQY6_9PEZI</name>
<feature type="compositionally biased region" description="Basic and acidic residues" evidence="1">
    <location>
        <begin position="1"/>
        <end position="11"/>
    </location>
</feature>
<evidence type="ECO:0000313" key="3">
    <source>
        <dbReference type="Proteomes" id="UP001303115"/>
    </source>
</evidence>
<comment type="caution">
    <text evidence="2">The sequence shown here is derived from an EMBL/GenBank/DDBJ whole genome shotgun (WGS) entry which is preliminary data.</text>
</comment>
<sequence>MLDGRANHESIQRGASPILPGTPEGVWEHDSTPRTLKSSFRLPPSYESDDDARTLHTPVMAGHKSPPVPRSPPYFPDTAVLVPRIVVTPEHGTVDEGTVTVWVAVQLSAQVCRTLGPEQGHSTATDYRLSPDALRYGFLYDVSTELLPAGKSTIIEVLDDKACAKILHPGSRLLFVAHVRLEPAARRRPRTHVRQKSDDLIEDLEHELGGTVTEYLQVRVAYRHSGFPQIHKQTAGAVGTTAPDGISTVQTIIQTTATAAIKRHNSASPWSPPPSLPRPNPLFEVIASHWGVDNAHAVMQRVIRSRSVRPNAGHPFGEPPVLGFISSLATPRGQDGHSDHQSQRNPANVTGPGIPRPASSPPTRAAAAPPIPRRQASLRRVAVTRQGPGSVVGGGSTSSRSGARAATEKQQQQQQRGLGLGLRGKWTDAAPAALTPVVVDVKIMDGGEEGQGKKSDGGVVVGNGSSSNGSVKTRKGREKERGWGWTGWWQ</sequence>
<evidence type="ECO:0000256" key="1">
    <source>
        <dbReference type="SAM" id="MobiDB-lite"/>
    </source>
</evidence>
<organism evidence="2 3">
    <name type="scientific">Parachaetomium inaequale</name>
    <dbReference type="NCBI Taxonomy" id="2588326"/>
    <lineage>
        <taxon>Eukaryota</taxon>
        <taxon>Fungi</taxon>
        <taxon>Dikarya</taxon>
        <taxon>Ascomycota</taxon>
        <taxon>Pezizomycotina</taxon>
        <taxon>Sordariomycetes</taxon>
        <taxon>Sordariomycetidae</taxon>
        <taxon>Sordariales</taxon>
        <taxon>Chaetomiaceae</taxon>
        <taxon>Parachaetomium</taxon>
    </lineage>
</organism>
<dbReference type="AlphaFoldDB" id="A0AAN6SQY6"/>
<accession>A0AAN6SQY6</accession>
<feature type="compositionally biased region" description="Low complexity" evidence="1">
    <location>
        <begin position="462"/>
        <end position="471"/>
    </location>
</feature>
<dbReference type="EMBL" id="MU854412">
    <property type="protein sequence ID" value="KAK4039035.1"/>
    <property type="molecule type" value="Genomic_DNA"/>
</dbReference>
<dbReference type="Proteomes" id="UP001303115">
    <property type="component" value="Unassembled WGS sequence"/>
</dbReference>
<gene>
    <name evidence="2" type="ORF">C8A01DRAFT_37010</name>
</gene>
<feature type="region of interest" description="Disordered" evidence="1">
    <location>
        <begin position="310"/>
        <end position="418"/>
    </location>
</feature>
<feature type="region of interest" description="Disordered" evidence="1">
    <location>
        <begin position="1"/>
        <end position="52"/>
    </location>
</feature>
<reference evidence="3" key="1">
    <citation type="journal article" date="2023" name="Mol. Phylogenet. Evol.">
        <title>Genome-scale phylogeny and comparative genomics of the fungal order Sordariales.</title>
        <authorList>
            <person name="Hensen N."/>
            <person name="Bonometti L."/>
            <person name="Westerberg I."/>
            <person name="Brannstrom I.O."/>
            <person name="Guillou S."/>
            <person name="Cros-Aarteil S."/>
            <person name="Calhoun S."/>
            <person name="Haridas S."/>
            <person name="Kuo A."/>
            <person name="Mondo S."/>
            <person name="Pangilinan J."/>
            <person name="Riley R."/>
            <person name="LaButti K."/>
            <person name="Andreopoulos B."/>
            <person name="Lipzen A."/>
            <person name="Chen C."/>
            <person name="Yan M."/>
            <person name="Daum C."/>
            <person name="Ng V."/>
            <person name="Clum A."/>
            <person name="Steindorff A."/>
            <person name="Ohm R.A."/>
            <person name="Martin F."/>
            <person name="Silar P."/>
            <person name="Natvig D.O."/>
            <person name="Lalanne C."/>
            <person name="Gautier V."/>
            <person name="Ament-Velasquez S.L."/>
            <person name="Kruys A."/>
            <person name="Hutchinson M.I."/>
            <person name="Powell A.J."/>
            <person name="Barry K."/>
            <person name="Miller A.N."/>
            <person name="Grigoriev I.V."/>
            <person name="Debuchy R."/>
            <person name="Gladieux P."/>
            <person name="Hiltunen Thoren M."/>
            <person name="Johannesson H."/>
        </authorList>
    </citation>
    <scope>NUCLEOTIDE SEQUENCE [LARGE SCALE GENOMIC DNA]</scope>
    <source>
        <strain evidence="3">CBS 284.82</strain>
    </source>
</reference>
<protein>
    <submittedName>
        <fullName evidence="2">Uncharacterized protein</fullName>
    </submittedName>
</protein>